<organism evidence="11 12">
    <name type="scientific">Pogonomyrmex barbatus</name>
    <name type="common">red harvester ant</name>
    <dbReference type="NCBI Taxonomy" id="144034"/>
    <lineage>
        <taxon>Eukaryota</taxon>
        <taxon>Metazoa</taxon>
        <taxon>Ecdysozoa</taxon>
        <taxon>Arthropoda</taxon>
        <taxon>Hexapoda</taxon>
        <taxon>Insecta</taxon>
        <taxon>Pterygota</taxon>
        <taxon>Neoptera</taxon>
        <taxon>Endopterygota</taxon>
        <taxon>Hymenoptera</taxon>
        <taxon>Apocrita</taxon>
        <taxon>Aculeata</taxon>
        <taxon>Formicoidea</taxon>
        <taxon>Formicidae</taxon>
        <taxon>Myrmicinae</taxon>
        <taxon>Pogonomyrmex</taxon>
    </lineage>
</organism>
<keyword evidence="5" id="KW-0552">Olfaction</keyword>
<protein>
    <submittedName>
        <fullName evidence="12">Odorant receptor 4-like</fullName>
    </submittedName>
</protein>
<dbReference type="GeneID" id="105423505"/>
<sequence length="334" mass="37637">MHSAEFLDIMDCLAELLANTKMFVKCLMFWLNQQKFIEILTMMKEDWADCVDNNINMLQTASKAKTSNRITNAILIFHTISVVGYSTGVLLADVDVSNHTGELPLITKIELSFDINAQRTYKSIVMSEFILLILSTWTAGAMNALILTMTLHVAGQINILRYWLKRLAPSDDEGKNESIAIETTRIIRKHKKIIKFSENIESLFTYIALVLFASNMIMIGCLAFVVVTAVGGPNAVEQIIKSFLFYVLTNVEAYIFCYAGEHLKTKSKEIGLAAYNSTWYNMKSKNSRVLLFIILRSQKQLTLTAGKMMELSLQSFTSIINASGSYLSILLEMQ</sequence>
<keyword evidence="2" id="KW-1003">Cell membrane</keyword>
<accession>A0A6I9VX14</accession>
<evidence type="ECO:0000256" key="3">
    <source>
        <dbReference type="ARBA" id="ARBA00022606"/>
    </source>
</evidence>
<comment type="subcellular location">
    <subcellularLocation>
        <location evidence="1">Cell membrane</location>
        <topology evidence="1">Multi-pass membrane protein</topology>
    </subcellularLocation>
</comment>
<keyword evidence="9" id="KW-0807">Transducer</keyword>
<keyword evidence="11" id="KW-1185">Reference proteome</keyword>
<evidence type="ECO:0000256" key="7">
    <source>
        <dbReference type="ARBA" id="ARBA00023136"/>
    </source>
</evidence>
<dbReference type="KEGG" id="pbar:105423505"/>
<feature type="transmembrane region" description="Helical" evidence="10">
    <location>
        <begin position="129"/>
        <end position="155"/>
    </location>
</feature>
<dbReference type="OrthoDB" id="8122539at2759"/>
<keyword evidence="7 10" id="KW-0472">Membrane</keyword>
<keyword evidence="8" id="KW-0675">Receptor</keyword>
<feature type="transmembrane region" description="Helical" evidence="10">
    <location>
        <begin position="73"/>
        <end position="92"/>
    </location>
</feature>
<dbReference type="GO" id="GO:0004984">
    <property type="term" value="F:olfactory receptor activity"/>
    <property type="evidence" value="ECO:0007669"/>
    <property type="project" value="InterPro"/>
</dbReference>
<evidence type="ECO:0000313" key="11">
    <source>
        <dbReference type="Proteomes" id="UP000504615"/>
    </source>
</evidence>
<gene>
    <name evidence="12" type="primary">LOC105423505</name>
</gene>
<dbReference type="GO" id="GO:0005886">
    <property type="term" value="C:plasma membrane"/>
    <property type="evidence" value="ECO:0007669"/>
    <property type="project" value="UniProtKB-SubCell"/>
</dbReference>
<evidence type="ECO:0000256" key="2">
    <source>
        <dbReference type="ARBA" id="ARBA00022475"/>
    </source>
</evidence>
<dbReference type="Pfam" id="PF02949">
    <property type="entry name" value="7tm_6"/>
    <property type="match status" value="1"/>
</dbReference>
<evidence type="ECO:0000313" key="12">
    <source>
        <dbReference type="RefSeq" id="XP_011631571.1"/>
    </source>
</evidence>
<dbReference type="RefSeq" id="XP_011631571.1">
    <property type="nucleotide sequence ID" value="XM_011633269.2"/>
</dbReference>
<evidence type="ECO:0000256" key="5">
    <source>
        <dbReference type="ARBA" id="ARBA00022725"/>
    </source>
</evidence>
<dbReference type="Proteomes" id="UP000504615">
    <property type="component" value="Unplaced"/>
</dbReference>
<keyword evidence="4 10" id="KW-0812">Transmembrane</keyword>
<evidence type="ECO:0000256" key="8">
    <source>
        <dbReference type="ARBA" id="ARBA00023170"/>
    </source>
</evidence>
<dbReference type="GO" id="GO:0007165">
    <property type="term" value="P:signal transduction"/>
    <property type="evidence" value="ECO:0007669"/>
    <property type="project" value="UniProtKB-KW"/>
</dbReference>
<evidence type="ECO:0000256" key="6">
    <source>
        <dbReference type="ARBA" id="ARBA00022989"/>
    </source>
</evidence>
<reference evidence="12" key="1">
    <citation type="submission" date="2025-08" db="UniProtKB">
        <authorList>
            <consortium name="RefSeq"/>
        </authorList>
    </citation>
    <scope>IDENTIFICATION</scope>
</reference>
<feature type="transmembrane region" description="Helical" evidence="10">
    <location>
        <begin position="239"/>
        <end position="259"/>
    </location>
</feature>
<dbReference type="PANTHER" id="PTHR21137">
    <property type="entry name" value="ODORANT RECEPTOR"/>
    <property type="match status" value="1"/>
</dbReference>
<proteinExistence type="predicted"/>
<name>A0A6I9VX14_9HYME</name>
<dbReference type="InterPro" id="IPR004117">
    <property type="entry name" value="7tm6_olfct_rcpt"/>
</dbReference>
<dbReference type="AlphaFoldDB" id="A0A6I9VX14"/>
<evidence type="ECO:0000256" key="4">
    <source>
        <dbReference type="ARBA" id="ARBA00022692"/>
    </source>
</evidence>
<feature type="transmembrane region" description="Helical" evidence="10">
    <location>
        <begin position="203"/>
        <end position="227"/>
    </location>
</feature>
<dbReference type="GO" id="GO:0005549">
    <property type="term" value="F:odorant binding"/>
    <property type="evidence" value="ECO:0007669"/>
    <property type="project" value="InterPro"/>
</dbReference>
<keyword evidence="3" id="KW-0716">Sensory transduction</keyword>
<dbReference type="PANTHER" id="PTHR21137:SF35">
    <property type="entry name" value="ODORANT RECEPTOR 19A-RELATED"/>
    <property type="match status" value="1"/>
</dbReference>
<evidence type="ECO:0000256" key="1">
    <source>
        <dbReference type="ARBA" id="ARBA00004651"/>
    </source>
</evidence>
<evidence type="ECO:0000256" key="9">
    <source>
        <dbReference type="ARBA" id="ARBA00023224"/>
    </source>
</evidence>
<keyword evidence="6 10" id="KW-1133">Transmembrane helix</keyword>
<evidence type="ECO:0000256" key="10">
    <source>
        <dbReference type="SAM" id="Phobius"/>
    </source>
</evidence>